<evidence type="ECO:0000259" key="4">
    <source>
        <dbReference type="PROSITE" id="PS51898"/>
    </source>
</evidence>
<reference evidence="5 6" key="1">
    <citation type="submission" date="2017-06" db="EMBL/GenBank/DDBJ databases">
        <authorList>
            <person name="Kim H.J."/>
            <person name="Triplett B.A."/>
        </authorList>
    </citation>
    <scope>NUCLEOTIDE SEQUENCE [LARGE SCALE GENOMIC DNA]</scope>
    <source>
        <strain evidence="5 6">DSM 44272</strain>
    </source>
</reference>
<dbReference type="InterPro" id="IPR011010">
    <property type="entry name" value="DNA_brk_join_enz"/>
</dbReference>
<dbReference type="InterPro" id="IPR050090">
    <property type="entry name" value="Tyrosine_recombinase_XerCD"/>
</dbReference>
<sequence length="381" mass="42859">MAYIRRLPSGKYQATVRHPAGHKVTRTDLLKRVVKAWADDLEAQFRRGVTETETGRKTTVGEWEARWTEARNVEANTAAKNASHMRTHVLPRWKTWPLASIGRLDVQTWVNDMTKAGAGADTVGGAYRLLSAMLHDAVLEGLLTASPCQEIDLPKVVKPEARWFTRDEYDRIQLALGGRTLRRGKTEVPDPLAHSWQAYVALGCFSGLRCPGELAGLDVRHLDFGRQQVHVRQVLTRHGMKRYPKTDSSNRWVPFPDEVGRLLWSLVADRPSGPVFLSPTGLRVNEANFRNRVWRPALELAGVDYEDPYTMRHTAASWWIQAGLPDYRVARLLGHSSTRMVSTYAHLDPNRDDDVRAVWAAGARVAHGENEESPRPAGRGL</sequence>
<dbReference type="Pfam" id="PF00589">
    <property type="entry name" value="Phage_integrase"/>
    <property type="match status" value="1"/>
</dbReference>
<dbReference type="InterPro" id="IPR002104">
    <property type="entry name" value="Integrase_catalytic"/>
</dbReference>
<keyword evidence="2" id="KW-0238">DNA-binding</keyword>
<dbReference type="InterPro" id="IPR013762">
    <property type="entry name" value="Integrase-like_cat_sf"/>
</dbReference>
<dbReference type="GO" id="GO:0003677">
    <property type="term" value="F:DNA binding"/>
    <property type="evidence" value="ECO:0007669"/>
    <property type="project" value="UniProtKB-KW"/>
</dbReference>
<keyword evidence="3" id="KW-0233">DNA recombination</keyword>
<accession>A0A238VEU5</accession>
<dbReference type="Gene3D" id="1.10.150.130">
    <property type="match status" value="1"/>
</dbReference>
<organism evidence="5 6">
    <name type="scientific">Blastococcus mobilis</name>
    <dbReference type="NCBI Taxonomy" id="1938746"/>
    <lineage>
        <taxon>Bacteria</taxon>
        <taxon>Bacillati</taxon>
        <taxon>Actinomycetota</taxon>
        <taxon>Actinomycetes</taxon>
        <taxon>Geodermatophilales</taxon>
        <taxon>Geodermatophilaceae</taxon>
        <taxon>Blastococcus</taxon>
    </lineage>
</organism>
<dbReference type="GO" id="GO:0006310">
    <property type="term" value="P:DNA recombination"/>
    <property type="evidence" value="ECO:0007669"/>
    <property type="project" value="UniProtKB-KW"/>
</dbReference>
<feature type="domain" description="Tyr recombinase" evidence="4">
    <location>
        <begin position="159"/>
        <end position="357"/>
    </location>
</feature>
<name>A0A238VEU5_9ACTN</name>
<keyword evidence="6" id="KW-1185">Reference proteome</keyword>
<evidence type="ECO:0000313" key="5">
    <source>
        <dbReference type="EMBL" id="SNR32688.1"/>
    </source>
</evidence>
<dbReference type="SUPFAM" id="SSF56349">
    <property type="entry name" value="DNA breaking-rejoining enzymes"/>
    <property type="match status" value="1"/>
</dbReference>
<gene>
    <name evidence="5" type="ORF">SAMN06272737_10341</name>
</gene>
<evidence type="ECO:0000256" key="1">
    <source>
        <dbReference type="ARBA" id="ARBA00008857"/>
    </source>
</evidence>
<dbReference type="EMBL" id="FZNO01000003">
    <property type="protein sequence ID" value="SNR32688.1"/>
    <property type="molecule type" value="Genomic_DNA"/>
</dbReference>
<dbReference type="GO" id="GO:0015074">
    <property type="term" value="P:DNA integration"/>
    <property type="evidence" value="ECO:0007669"/>
    <property type="project" value="InterPro"/>
</dbReference>
<proteinExistence type="inferred from homology"/>
<dbReference type="Proteomes" id="UP000198403">
    <property type="component" value="Unassembled WGS sequence"/>
</dbReference>
<dbReference type="InterPro" id="IPR010998">
    <property type="entry name" value="Integrase_recombinase_N"/>
</dbReference>
<dbReference type="CDD" id="cd01189">
    <property type="entry name" value="INT_ICEBs1_C_like"/>
    <property type="match status" value="1"/>
</dbReference>
<dbReference type="RefSeq" id="WP_089335194.1">
    <property type="nucleotide sequence ID" value="NZ_FZNO01000003.1"/>
</dbReference>
<dbReference type="Gene3D" id="1.10.443.10">
    <property type="entry name" value="Intergrase catalytic core"/>
    <property type="match status" value="1"/>
</dbReference>
<evidence type="ECO:0000313" key="6">
    <source>
        <dbReference type="Proteomes" id="UP000198403"/>
    </source>
</evidence>
<dbReference type="PANTHER" id="PTHR30349:SF64">
    <property type="entry name" value="PROPHAGE INTEGRASE INTD-RELATED"/>
    <property type="match status" value="1"/>
</dbReference>
<dbReference type="OrthoDB" id="1822491at2"/>
<evidence type="ECO:0000256" key="2">
    <source>
        <dbReference type="ARBA" id="ARBA00023125"/>
    </source>
</evidence>
<evidence type="ECO:0000256" key="3">
    <source>
        <dbReference type="ARBA" id="ARBA00023172"/>
    </source>
</evidence>
<protein>
    <submittedName>
        <fullName evidence="5">Site-specific recombinase XerD</fullName>
    </submittedName>
</protein>
<dbReference type="AlphaFoldDB" id="A0A238VEU5"/>
<comment type="similarity">
    <text evidence="1">Belongs to the 'phage' integrase family.</text>
</comment>
<dbReference type="PANTHER" id="PTHR30349">
    <property type="entry name" value="PHAGE INTEGRASE-RELATED"/>
    <property type="match status" value="1"/>
</dbReference>
<dbReference type="PROSITE" id="PS51898">
    <property type="entry name" value="TYR_RECOMBINASE"/>
    <property type="match status" value="1"/>
</dbReference>